<name>K1W7N8_MARBU</name>
<feature type="compositionally biased region" description="Low complexity" evidence="1">
    <location>
        <begin position="261"/>
        <end position="273"/>
    </location>
</feature>
<dbReference type="Pfam" id="PF07727">
    <property type="entry name" value="RVT_2"/>
    <property type="match status" value="1"/>
</dbReference>
<dbReference type="Proteomes" id="UP000006753">
    <property type="component" value="Unassembled WGS sequence"/>
</dbReference>
<proteinExistence type="predicted"/>
<dbReference type="AlphaFoldDB" id="K1W7N8"/>
<dbReference type="CDD" id="cd09272">
    <property type="entry name" value="RNase_HI_RT_Ty1"/>
    <property type="match status" value="1"/>
</dbReference>
<sequence length="755" mass="85172">MQKLSEDMDLRTPPPLCACESCLDGRMTKGAHKGHINPRRYPDELIHMDTVRPLRKSSKFDAKWWPELLRIAVYLYLRRPYSSISMTPFEATNLCKPFVSHLRIIGSKAWFLEGKIEKTKPYTKRVSHGRLIGYEGDHIYRILTTDGLIKKAHSAHIIKQLPASATVEQTDSIKGSLTLPHPDSASHPSDSYPSTPLKRKTEGSPKTRPKYPRLSPTAKNDDYSARGPTAQDLRPPPPQENPRVLDTPDRPLYPSTPPPFSSSSESTFDSTPRTPSPSPTLSELHPKLYRDPDSPDPIALIALLAKQTLEPRKKLKVKHAEDKNSSHIQALLGLIAKITLSEANSPEPFEPKTYKQAMADEIDQMDVKTAFLYRKVAESVYVKQPTGLEDGTKRVCKLNRALYGLKQAPRVWYNTLSEFLIEIGFKPLGTDASVFHKERVIIAIYVDDLLISGRDRAEVNRLKAALSKRFQMTDLGPIAYYLGMTVTRDRANRTLSLGQRAYVEKIIQDFGIEDCNTYGTPIEVSSKVLVPPPPKYQAPPELRHEYQRLIGSLMYAMLGSRPDIAFSVSMVNRFASNPTIEHMKAAKRIVRYLKETTRYELVYRRDLSDLTGFSDADWSSCQSTRKSTRGFVFNVGSGAISWSSKRQPTVALSSCESELMAETEAAKEAIWLQRFLVEILSQEKTVPVLIHCDNQGAIALAKNTQFHYRTKHIHLRHMFIQEAVATADQVADGLTKPLAKRQFEEFKEAIGMLKV</sequence>
<dbReference type="KEGG" id="mbe:MBM_08558"/>
<dbReference type="EMBL" id="JH921451">
    <property type="protein sequence ID" value="EKD13115.1"/>
    <property type="molecule type" value="Genomic_DNA"/>
</dbReference>
<gene>
    <name evidence="3" type="ORF">MBM_08558</name>
</gene>
<dbReference type="SUPFAM" id="SSF56672">
    <property type="entry name" value="DNA/RNA polymerases"/>
    <property type="match status" value="1"/>
</dbReference>
<feature type="compositionally biased region" description="Low complexity" evidence="1">
    <location>
        <begin position="180"/>
        <end position="194"/>
    </location>
</feature>
<keyword evidence="4" id="KW-1185">Reference proteome</keyword>
<dbReference type="eggNOG" id="KOG0017">
    <property type="taxonomic scope" value="Eukaryota"/>
</dbReference>
<reference evidence="3 4" key="1">
    <citation type="journal article" date="2012" name="BMC Genomics">
        <title>Sequencing the genome of Marssonina brunnea reveals fungus-poplar co-evolution.</title>
        <authorList>
            <person name="Zhu S."/>
            <person name="Cao Y.-Z."/>
            <person name="Jiang C."/>
            <person name="Tan B.-Y."/>
            <person name="Wang Z."/>
            <person name="Feng S."/>
            <person name="Zhang L."/>
            <person name="Su X.-H."/>
            <person name="Brejova B."/>
            <person name="Vinar T."/>
            <person name="Xu M."/>
            <person name="Wang M.-X."/>
            <person name="Zhang S.-G."/>
            <person name="Huang M.-R."/>
            <person name="Wu R."/>
            <person name="Zhou Y."/>
        </authorList>
    </citation>
    <scope>NUCLEOTIDE SEQUENCE [LARGE SCALE GENOMIC DNA]</scope>
    <source>
        <strain evidence="3 4">MB_m1</strain>
    </source>
</reference>
<dbReference type="OMA" id="CESELMA"/>
<organism evidence="3 4">
    <name type="scientific">Marssonina brunnea f. sp. multigermtubi (strain MB_m1)</name>
    <name type="common">Marssonina leaf spot fungus</name>
    <dbReference type="NCBI Taxonomy" id="1072389"/>
    <lineage>
        <taxon>Eukaryota</taxon>
        <taxon>Fungi</taxon>
        <taxon>Dikarya</taxon>
        <taxon>Ascomycota</taxon>
        <taxon>Pezizomycotina</taxon>
        <taxon>Leotiomycetes</taxon>
        <taxon>Helotiales</taxon>
        <taxon>Drepanopezizaceae</taxon>
        <taxon>Drepanopeziza</taxon>
    </lineage>
</organism>
<evidence type="ECO:0000313" key="4">
    <source>
        <dbReference type="Proteomes" id="UP000006753"/>
    </source>
</evidence>
<dbReference type="OrthoDB" id="3562068at2759"/>
<dbReference type="InterPro" id="IPR013103">
    <property type="entry name" value="RVT_2"/>
</dbReference>
<protein>
    <recommendedName>
        <fullName evidence="2">Reverse transcriptase Ty1/copia-type domain-containing protein</fullName>
    </recommendedName>
</protein>
<feature type="region of interest" description="Disordered" evidence="1">
    <location>
        <begin position="172"/>
        <end position="293"/>
    </location>
</feature>
<feature type="compositionally biased region" description="Basic and acidic residues" evidence="1">
    <location>
        <begin position="284"/>
        <end position="293"/>
    </location>
</feature>
<dbReference type="HOGENOM" id="CLU_001650_21_4_1"/>
<evidence type="ECO:0000313" key="3">
    <source>
        <dbReference type="EMBL" id="EKD13115.1"/>
    </source>
</evidence>
<feature type="domain" description="Reverse transcriptase Ty1/copia-type" evidence="2">
    <location>
        <begin position="362"/>
        <end position="523"/>
    </location>
</feature>
<dbReference type="InterPro" id="IPR043502">
    <property type="entry name" value="DNA/RNA_pol_sf"/>
</dbReference>
<dbReference type="InParanoid" id="K1W7N8"/>
<accession>K1W7N8</accession>
<dbReference type="PANTHER" id="PTHR11439">
    <property type="entry name" value="GAG-POL-RELATED RETROTRANSPOSON"/>
    <property type="match status" value="1"/>
</dbReference>
<evidence type="ECO:0000256" key="1">
    <source>
        <dbReference type="SAM" id="MobiDB-lite"/>
    </source>
</evidence>
<evidence type="ECO:0000259" key="2">
    <source>
        <dbReference type="Pfam" id="PF07727"/>
    </source>
</evidence>
<dbReference type="PANTHER" id="PTHR11439:SF467">
    <property type="entry name" value="INTEGRASE CATALYTIC DOMAIN-CONTAINING PROTEIN"/>
    <property type="match status" value="1"/>
</dbReference>